<protein>
    <recommendedName>
        <fullName evidence="7">Sodium/calcium exchanger membrane region domain-containing protein</fullName>
    </recommendedName>
</protein>
<comment type="subcellular location">
    <subcellularLocation>
        <location evidence="1">Membrane</location>
        <topology evidence="1">Multi-pass membrane protein</topology>
    </subcellularLocation>
</comment>
<dbReference type="AlphaFoldDB" id="A0A8J5WKX5"/>
<reference evidence="8" key="2">
    <citation type="submission" date="2021-02" db="EMBL/GenBank/DDBJ databases">
        <authorList>
            <person name="Kimball J.A."/>
            <person name="Haas M.W."/>
            <person name="Macchietto M."/>
            <person name="Kono T."/>
            <person name="Duquette J."/>
            <person name="Shao M."/>
        </authorList>
    </citation>
    <scope>NUCLEOTIDE SEQUENCE</scope>
    <source>
        <tissue evidence="8">Fresh leaf tissue</tissue>
    </source>
</reference>
<feature type="transmembrane region" description="Helical" evidence="6">
    <location>
        <begin position="352"/>
        <end position="372"/>
    </location>
</feature>
<feature type="transmembrane region" description="Helical" evidence="6">
    <location>
        <begin position="327"/>
        <end position="346"/>
    </location>
</feature>
<organism evidence="8 9">
    <name type="scientific">Zizania palustris</name>
    <name type="common">Northern wild rice</name>
    <dbReference type="NCBI Taxonomy" id="103762"/>
    <lineage>
        <taxon>Eukaryota</taxon>
        <taxon>Viridiplantae</taxon>
        <taxon>Streptophyta</taxon>
        <taxon>Embryophyta</taxon>
        <taxon>Tracheophyta</taxon>
        <taxon>Spermatophyta</taxon>
        <taxon>Magnoliopsida</taxon>
        <taxon>Liliopsida</taxon>
        <taxon>Poales</taxon>
        <taxon>Poaceae</taxon>
        <taxon>BOP clade</taxon>
        <taxon>Oryzoideae</taxon>
        <taxon>Oryzeae</taxon>
        <taxon>Zizaniinae</taxon>
        <taxon>Zizania</taxon>
    </lineage>
</organism>
<evidence type="ECO:0000256" key="4">
    <source>
        <dbReference type="ARBA" id="ARBA00023065"/>
    </source>
</evidence>
<dbReference type="Pfam" id="PF01699">
    <property type="entry name" value="Na_Ca_ex"/>
    <property type="match status" value="2"/>
</dbReference>
<dbReference type="GO" id="GO:0030001">
    <property type="term" value="P:metal ion transport"/>
    <property type="evidence" value="ECO:0007669"/>
    <property type="project" value="TreeGrafter"/>
</dbReference>
<feature type="domain" description="Sodium/calcium exchanger membrane region" evidence="7">
    <location>
        <begin position="35"/>
        <end position="207"/>
    </location>
</feature>
<evidence type="ECO:0000259" key="7">
    <source>
        <dbReference type="Pfam" id="PF01699"/>
    </source>
</evidence>
<keyword evidence="4" id="KW-0406">Ion transport</keyword>
<accession>A0A8J5WKX5</accession>
<evidence type="ECO:0000313" key="9">
    <source>
        <dbReference type="Proteomes" id="UP000729402"/>
    </source>
</evidence>
<keyword evidence="4" id="KW-0813">Transport</keyword>
<gene>
    <name evidence="8" type="ORF">GUJ93_ZPchr0011g27946</name>
</gene>
<dbReference type="InterPro" id="IPR004837">
    <property type="entry name" value="NaCa_Exmemb"/>
</dbReference>
<dbReference type="Proteomes" id="UP000729402">
    <property type="component" value="Unassembled WGS sequence"/>
</dbReference>
<feature type="transmembrane region" description="Helical" evidence="6">
    <location>
        <begin position="379"/>
        <end position="401"/>
    </location>
</feature>
<evidence type="ECO:0000256" key="5">
    <source>
        <dbReference type="ARBA" id="ARBA00023136"/>
    </source>
</evidence>
<keyword evidence="5 6" id="KW-0472">Membrane</keyword>
<evidence type="ECO:0000256" key="6">
    <source>
        <dbReference type="SAM" id="Phobius"/>
    </source>
</evidence>
<dbReference type="EMBL" id="JAAALK010000081">
    <property type="protein sequence ID" value="KAG8090289.1"/>
    <property type="molecule type" value="Genomic_DNA"/>
</dbReference>
<evidence type="ECO:0000256" key="1">
    <source>
        <dbReference type="ARBA" id="ARBA00004141"/>
    </source>
</evidence>
<dbReference type="GO" id="GO:0055085">
    <property type="term" value="P:transmembrane transport"/>
    <property type="evidence" value="ECO:0007669"/>
    <property type="project" value="InterPro"/>
</dbReference>
<keyword evidence="2 6" id="KW-0812">Transmembrane</keyword>
<name>A0A8J5WKX5_ZIZPA</name>
<keyword evidence="9" id="KW-1185">Reference proteome</keyword>
<evidence type="ECO:0000313" key="8">
    <source>
        <dbReference type="EMBL" id="KAG8090287.1"/>
    </source>
</evidence>
<dbReference type="OrthoDB" id="2127281at2759"/>
<dbReference type="PANTHER" id="PTHR11878">
    <property type="entry name" value="SODIUM/CALCIUM EXCHANGER"/>
    <property type="match status" value="1"/>
</dbReference>
<feature type="transmembrane region" description="Helical" evidence="6">
    <location>
        <begin position="32"/>
        <end position="54"/>
    </location>
</feature>
<feature type="transmembrane region" description="Helical" evidence="6">
    <location>
        <begin position="158"/>
        <end position="179"/>
    </location>
</feature>
<feature type="domain" description="Sodium/calcium exchanger membrane region" evidence="7">
    <location>
        <begin position="354"/>
        <end position="425"/>
    </location>
</feature>
<dbReference type="EMBL" id="JAAALK010000081">
    <property type="protein sequence ID" value="KAG8090287.1"/>
    <property type="molecule type" value="Genomic_DNA"/>
</dbReference>
<dbReference type="InterPro" id="IPR051171">
    <property type="entry name" value="CaCA"/>
</dbReference>
<dbReference type="PANTHER" id="PTHR11878:SF65">
    <property type="entry name" value="NA_CA-EXCHANGE PROTEIN, ISOFORM G"/>
    <property type="match status" value="1"/>
</dbReference>
<comment type="caution">
    <text evidence="8">The sequence shown here is derived from an EMBL/GenBank/DDBJ whole genome shotgun (WGS) entry which is preliminary data.</text>
</comment>
<keyword evidence="3 6" id="KW-1133">Transmembrane helix</keyword>
<sequence length="531" mass="60187">MANINMGNTATPSCDTYLLFSGETLLPNGVRAFLYTVVLMYCFIGLSAITARFFKSMESIMKHSREVVTVDPHTNATIVKHEKVWNYTIADVALLAFGTSFPQISLATIDAIRNLGQLTAGGLGPSTLVGSAAFDLFPIHAVCVVMPRAGSKKKISDLGVWLVELFWSFWAYIWLYIILEVWTPRVITLSEALLTVLQYGLLLLHAYAQDKRWPYVSIPLARGERPEDWVPEEEDASVYYDDNYDDIEENLPVQNEDIVDIFSVHSYSNAGYHHIPEKDMEELSTRHTVKKKQEDTHWLSIWRQQFVDAAMLESSESRKMDSICPRFIRIIWSLIIAPWKMFFAFVPPYQIAHGWIAFICSLVFISGIAYGVTKLTDEISCVTGVSPFVIAFTALAAGTSWPDLVASKIAAERQLTADSAIANITCRFNSAHFLSNQLFTDSLWIFSHCCVILKLRLGKLANLLFFLQQFGEHICRHRRSMVGCHSLQLLCLPEAPVHRQCCWSQLLPSDLLRNIVRMHHNFGPSSHHTWR</sequence>
<dbReference type="GO" id="GO:0016020">
    <property type="term" value="C:membrane"/>
    <property type="evidence" value="ECO:0007669"/>
    <property type="project" value="UniProtKB-SubCell"/>
</dbReference>
<reference evidence="8" key="1">
    <citation type="journal article" date="2021" name="bioRxiv">
        <title>Whole Genome Assembly and Annotation of Northern Wild Rice, Zizania palustris L., Supports a Whole Genome Duplication in the Zizania Genus.</title>
        <authorList>
            <person name="Haas M."/>
            <person name="Kono T."/>
            <person name="Macchietto M."/>
            <person name="Millas R."/>
            <person name="McGilp L."/>
            <person name="Shao M."/>
            <person name="Duquette J."/>
            <person name="Hirsch C.N."/>
            <person name="Kimball J."/>
        </authorList>
    </citation>
    <scope>NUCLEOTIDE SEQUENCE</scope>
    <source>
        <tissue evidence="8">Fresh leaf tissue</tissue>
    </source>
</reference>
<evidence type="ECO:0000256" key="2">
    <source>
        <dbReference type="ARBA" id="ARBA00022692"/>
    </source>
</evidence>
<evidence type="ECO:0000256" key="3">
    <source>
        <dbReference type="ARBA" id="ARBA00022989"/>
    </source>
</evidence>
<feature type="transmembrane region" description="Helical" evidence="6">
    <location>
        <begin position="185"/>
        <end position="204"/>
    </location>
</feature>
<proteinExistence type="predicted"/>